<name>A0A511BRA6_9PROT</name>
<gene>
    <name evidence="3" type="primary">oprB</name>
    <name evidence="3" type="ORF">SSA02_20390</name>
</gene>
<accession>A0A511BRA6</accession>
<evidence type="ECO:0000313" key="4">
    <source>
        <dbReference type="Proteomes" id="UP000321405"/>
    </source>
</evidence>
<sequence length="465" mass="51558">MAVVSLAAIPFSPLRQCHAQSVPDWVREVESSRQIVPLKNETLAQMIGLTPLYIMHPLPPEETQHLLGGGYARMTNALLKRGIDFQLGYWSQFAANISGGTAKHQDYAHQIGLNIGFDLDRIMGVSNTKLFFSGTERAGRNLGYDALGDNTFRPTQIYGGGGNVLFHLIYFYIQKSWADDRLRWIIGRYAVGPDYNFSMLNCTFGALAICGQPRATTFLPGYVSWPSTAWGTNVKVRPTPDTYIVPGLFVSNPKRGGTAGTAWGDASGVTLVGEMGWEPEFGPHEDSGHYKIGILWDSSSYRYNNARNTLDLGSRKGILMTWAAFDQMIWRHGSYQTAGLILLGGYTHVTSAITQISDQAYVGLIDFGAIKSRPYDGVAVEYSQGRYGANFAAAYQPSYFQGPLYAQSQGRPVMASLERIFEVTYRIHVARGVYFSPEYQRIWRPGGGGYVKDASVFSFDLRVFL</sequence>
<reference evidence="3 4" key="1">
    <citation type="submission" date="2019-07" db="EMBL/GenBank/DDBJ databases">
        <title>Whole genome shotgun sequence of Swaminathania salitolerans NBRC 104436.</title>
        <authorList>
            <person name="Hosoyama A."/>
            <person name="Uohara A."/>
            <person name="Ohji S."/>
            <person name="Ichikawa N."/>
        </authorList>
    </citation>
    <scope>NUCLEOTIDE SEQUENCE [LARGE SCALE GENOMIC DNA]</scope>
    <source>
        <strain evidence="3 4">NBRC 104436</strain>
    </source>
</reference>
<dbReference type="InterPro" id="IPR052932">
    <property type="entry name" value="OprB_Porin"/>
</dbReference>
<dbReference type="InterPro" id="IPR007049">
    <property type="entry name" value="Carb-sel_porin_OprB"/>
</dbReference>
<evidence type="ECO:0000313" key="3">
    <source>
        <dbReference type="EMBL" id="GEL02876.1"/>
    </source>
</evidence>
<dbReference type="PANTHER" id="PTHR37944">
    <property type="entry name" value="PORIN B"/>
    <property type="match status" value="1"/>
</dbReference>
<evidence type="ECO:0000256" key="1">
    <source>
        <dbReference type="ARBA" id="ARBA00008769"/>
    </source>
</evidence>
<organism evidence="3 4">
    <name type="scientific">Swaminathania salitolerans</name>
    <dbReference type="NCBI Taxonomy" id="182838"/>
    <lineage>
        <taxon>Bacteria</taxon>
        <taxon>Pseudomonadati</taxon>
        <taxon>Pseudomonadota</taxon>
        <taxon>Alphaproteobacteria</taxon>
        <taxon>Acetobacterales</taxon>
        <taxon>Acetobacteraceae</taxon>
        <taxon>Swaminathania</taxon>
    </lineage>
</organism>
<dbReference type="PANTHER" id="PTHR37944:SF1">
    <property type="entry name" value="PORIN B"/>
    <property type="match status" value="1"/>
</dbReference>
<dbReference type="Gene3D" id="2.40.160.180">
    <property type="entry name" value="Carbohydrate-selective porin OprB"/>
    <property type="match status" value="1"/>
</dbReference>
<dbReference type="GO" id="GO:0008643">
    <property type="term" value="P:carbohydrate transport"/>
    <property type="evidence" value="ECO:0007669"/>
    <property type="project" value="InterPro"/>
</dbReference>
<dbReference type="Proteomes" id="UP000321405">
    <property type="component" value="Unassembled WGS sequence"/>
</dbReference>
<dbReference type="Pfam" id="PF04966">
    <property type="entry name" value="OprB"/>
    <property type="match status" value="1"/>
</dbReference>
<comment type="similarity">
    <text evidence="1 2">Belongs to the OprB family.</text>
</comment>
<dbReference type="EMBL" id="BJVC01000005">
    <property type="protein sequence ID" value="GEL02876.1"/>
    <property type="molecule type" value="Genomic_DNA"/>
</dbReference>
<dbReference type="AlphaFoldDB" id="A0A511BRA6"/>
<dbReference type="RefSeq" id="WP_186807762.1">
    <property type="nucleotide sequence ID" value="NZ_BJVC01000005.1"/>
</dbReference>
<comment type="caution">
    <text evidence="3">The sequence shown here is derived from an EMBL/GenBank/DDBJ whole genome shotgun (WGS) entry which is preliminary data.</text>
</comment>
<evidence type="ECO:0000256" key="2">
    <source>
        <dbReference type="RuleBase" id="RU363072"/>
    </source>
</evidence>
<dbReference type="GO" id="GO:0016020">
    <property type="term" value="C:membrane"/>
    <property type="evidence" value="ECO:0007669"/>
    <property type="project" value="InterPro"/>
</dbReference>
<proteinExistence type="inferred from homology"/>
<dbReference type="InterPro" id="IPR038673">
    <property type="entry name" value="OprB_sf"/>
</dbReference>
<protein>
    <submittedName>
        <fullName evidence="3">Porin</fullName>
    </submittedName>
</protein>
<dbReference type="GO" id="GO:0015288">
    <property type="term" value="F:porin activity"/>
    <property type="evidence" value="ECO:0007669"/>
    <property type="project" value="InterPro"/>
</dbReference>
<keyword evidence="4" id="KW-1185">Reference proteome</keyword>